<evidence type="ECO:0000313" key="1">
    <source>
        <dbReference type="EMBL" id="TVT82948.1"/>
    </source>
</evidence>
<name>A0A558FBS3_9GAMM</name>
<keyword evidence="1" id="KW-0449">Lipoprotein</keyword>
<dbReference type="PROSITE" id="PS51257">
    <property type="entry name" value="PROKAR_LIPOPROTEIN"/>
    <property type="match status" value="1"/>
</dbReference>
<dbReference type="RefSeq" id="WP_081402450.1">
    <property type="nucleotide sequence ID" value="NZ_BHGD02000099.1"/>
</dbReference>
<dbReference type="NCBIfam" id="TIGR04359">
    <property type="entry name" value="TrbK_RP4"/>
    <property type="match status" value="1"/>
</dbReference>
<reference evidence="1 2" key="1">
    <citation type="submission" date="2019-07" db="EMBL/GenBank/DDBJ databases">
        <title>Draft Genome Sequence of the first blaOXA-58-Harboring Acinetobacter colistiniresistens clinical isolate from Brazil.</title>
        <authorList>
            <person name="Favaro L.S."/>
            <person name="Paula-Petroli S.B."/>
            <person name="Moura C.F."/>
            <person name="Tognim M.C.B."/>
            <person name="Venancio E.J."/>
            <person name="Yamada-Ogatta S.F."/>
            <person name="Carrara-Marroni F.E."/>
        </authorList>
    </citation>
    <scope>NUCLEOTIDE SEQUENCE [LARGE SCALE GENOMIC DNA]</scope>
    <source>
        <strain evidence="1 2">DL</strain>
    </source>
</reference>
<protein>
    <submittedName>
        <fullName evidence="1">Entry exclusion lipoprotein TrbK</fullName>
    </submittedName>
</protein>
<comment type="caution">
    <text evidence="1">The sequence shown here is derived from an EMBL/GenBank/DDBJ whole genome shotgun (WGS) entry which is preliminary data.</text>
</comment>
<dbReference type="EMBL" id="VMTP01000051">
    <property type="protein sequence ID" value="TVT82948.1"/>
    <property type="molecule type" value="Genomic_DNA"/>
</dbReference>
<dbReference type="Proteomes" id="UP000316981">
    <property type="component" value="Unassembled WGS sequence"/>
</dbReference>
<proteinExistence type="predicted"/>
<organism evidence="1 2">
    <name type="scientific">Acinetobacter colistiniresistens</name>
    <dbReference type="NCBI Taxonomy" id="280145"/>
    <lineage>
        <taxon>Bacteria</taxon>
        <taxon>Pseudomonadati</taxon>
        <taxon>Pseudomonadota</taxon>
        <taxon>Gammaproteobacteria</taxon>
        <taxon>Moraxellales</taxon>
        <taxon>Moraxellaceae</taxon>
        <taxon>Acinetobacter</taxon>
    </lineage>
</organism>
<accession>A0A558FBS3</accession>
<dbReference type="AlphaFoldDB" id="A0A558FBS3"/>
<dbReference type="InterPro" id="IPR027584">
    <property type="entry name" value="TrbK_RP4"/>
</dbReference>
<sequence>MRFLYKKISVILFLIFFISACSEKIPEVNVENCKRENIVKIKKEG</sequence>
<evidence type="ECO:0000313" key="2">
    <source>
        <dbReference type="Proteomes" id="UP000316981"/>
    </source>
</evidence>
<gene>
    <name evidence="1" type="primary">trbK</name>
    <name evidence="1" type="ORF">FPV60_08315</name>
</gene>